<evidence type="ECO:0000256" key="7">
    <source>
        <dbReference type="SAM" id="MobiDB-lite"/>
    </source>
</evidence>
<feature type="compositionally biased region" description="Basic and acidic residues" evidence="7">
    <location>
        <begin position="20"/>
        <end position="32"/>
    </location>
</feature>
<keyword evidence="3 6" id="KW-0812">Transmembrane</keyword>
<protein>
    <recommendedName>
        <fullName evidence="6">Protein HflK</fullName>
    </recommendedName>
</protein>
<gene>
    <name evidence="9" type="primary">hflK</name>
    <name evidence="9" type="ORF">NNO07_18615</name>
</gene>
<dbReference type="InterPro" id="IPR036013">
    <property type="entry name" value="Band_7/SPFH_dom_sf"/>
</dbReference>
<evidence type="ECO:0000256" key="2">
    <source>
        <dbReference type="ARBA" id="ARBA00006971"/>
    </source>
</evidence>
<organism evidence="9 10">
    <name type="scientific">Metapseudomonas resinovorans</name>
    <name type="common">Pseudomonas resinovorans</name>
    <dbReference type="NCBI Taxonomy" id="53412"/>
    <lineage>
        <taxon>Bacteria</taxon>
        <taxon>Pseudomonadati</taxon>
        <taxon>Pseudomonadota</taxon>
        <taxon>Gammaproteobacteria</taxon>
        <taxon>Pseudomonadales</taxon>
        <taxon>Pseudomonadaceae</taxon>
        <taxon>Metapseudomonas</taxon>
    </lineage>
</organism>
<dbReference type="EMBL" id="JANEWF010000023">
    <property type="protein sequence ID" value="MDA8485083.1"/>
    <property type="molecule type" value="Genomic_DNA"/>
</dbReference>
<evidence type="ECO:0000256" key="6">
    <source>
        <dbReference type="RuleBase" id="RU364113"/>
    </source>
</evidence>
<evidence type="ECO:0000256" key="3">
    <source>
        <dbReference type="ARBA" id="ARBA00022692"/>
    </source>
</evidence>
<dbReference type="CDD" id="cd03404">
    <property type="entry name" value="SPFH_HflK"/>
    <property type="match status" value="1"/>
</dbReference>
<keyword evidence="5 6" id="KW-0472">Membrane</keyword>
<keyword evidence="9" id="KW-0645">Protease</keyword>
<dbReference type="SUPFAM" id="SSF117892">
    <property type="entry name" value="Band 7/SPFH domain"/>
    <property type="match status" value="1"/>
</dbReference>
<reference evidence="9 10" key="1">
    <citation type="submission" date="2022-07" db="EMBL/GenBank/DDBJ databases">
        <title>Genome Analysis of Selected Gammaproteobacteria from Nigerian Food snails.</title>
        <authorList>
            <person name="Okafor A.C."/>
        </authorList>
    </citation>
    <scope>NUCLEOTIDE SEQUENCE [LARGE SCALE GENOMIC DNA]</scope>
    <source>
        <strain evidence="9 10">Awg 2</strain>
    </source>
</reference>
<dbReference type="SMART" id="SM00244">
    <property type="entry name" value="PHB"/>
    <property type="match status" value="1"/>
</dbReference>
<feature type="domain" description="Band 7" evidence="8">
    <location>
        <begin position="82"/>
        <end position="242"/>
    </location>
</feature>
<feature type="transmembrane region" description="Helical" evidence="6">
    <location>
        <begin position="65"/>
        <end position="87"/>
    </location>
</feature>
<evidence type="ECO:0000259" key="8">
    <source>
        <dbReference type="SMART" id="SM00244"/>
    </source>
</evidence>
<proteinExistence type="inferred from homology"/>
<keyword evidence="4 6" id="KW-1133">Transmembrane helix</keyword>
<sequence length="390" mass="43005">MAWNEPGGNSNNQDPWGGRRGGDRKGPPDLDEAFRKLQDSLNGLFGSGKKRGGGGDDGGGRSGGFGLLGIGLALLAVVWLYSAVYVVDEQEQAVVLRFGKYYETVGPGLNIYFPPIDRKFQENVTRERAYSKQGQMLTEDENIVEVPLTVQYKISNLQDFVLNVDQPEVSLQHATESALRHVVGSTEMDQVLTEGRELMASEIKERLQRFLDTYRTGITVTQVNVQSAAAPREVQEAFDDVIRAREDEQRAKNQAEAYANAVVPEARGQAQRIIEDANGYRDEVIARAQGEADRFSKLLVEYHKAPEVTRQRLYLETMQDVLANTSKVLVSGKDGQSNLLYLPLDKMIDNRGTSQAPVAPAASAAASGSDLGSRVATDLQQRNLRSRESR</sequence>
<comment type="caution">
    <text evidence="9">The sequence shown here is derived from an EMBL/GenBank/DDBJ whole genome shotgun (WGS) entry which is preliminary data.</text>
</comment>
<name>A0ABT4Y8G8_METRE</name>
<feature type="region of interest" description="Disordered" evidence="7">
    <location>
        <begin position="353"/>
        <end position="390"/>
    </location>
</feature>
<comment type="function">
    <text evidence="6">HflC and HflK could encode or regulate a protease.</text>
</comment>
<comment type="subunit">
    <text evidence="6">HflC and HflK may interact to form a multimeric complex.</text>
</comment>
<dbReference type="Proteomes" id="UP001211689">
    <property type="component" value="Unassembled WGS sequence"/>
</dbReference>
<feature type="compositionally biased region" description="Low complexity" evidence="7">
    <location>
        <begin position="356"/>
        <end position="367"/>
    </location>
</feature>
<dbReference type="RefSeq" id="WP_190831455.1">
    <property type="nucleotide sequence ID" value="NZ_JANEWF010000023.1"/>
</dbReference>
<keyword evidence="10" id="KW-1185">Reference proteome</keyword>
<dbReference type="Pfam" id="PF01145">
    <property type="entry name" value="Band_7"/>
    <property type="match status" value="1"/>
</dbReference>
<evidence type="ECO:0000256" key="1">
    <source>
        <dbReference type="ARBA" id="ARBA00004167"/>
    </source>
</evidence>
<comment type="similarity">
    <text evidence="2 6">Belongs to the band 7/mec-2 family. HflK subfamily.</text>
</comment>
<feature type="region of interest" description="Disordered" evidence="7">
    <location>
        <begin position="1"/>
        <end position="32"/>
    </location>
</feature>
<dbReference type="NCBIfam" id="TIGR01933">
    <property type="entry name" value="hflK"/>
    <property type="match status" value="1"/>
</dbReference>
<evidence type="ECO:0000256" key="5">
    <source>
        <dbReference type="ARBA" id="ARBA00023136"/>
    </source>
</evidence>
<dbReference type="Pfam" id="PF12221">
    <property type="entry name" value="HflK_N"/>
    <property type="match status" value="1"/>
</dbReference>
<dbReference type="Gene3D" id="3.30.479.30">
    <property type="entry name" value="Band 7 domain"/>
    <property type="match status" value="1"/>
</dbReference>
<keyword evidence="9" id="KW-0378">Hydrolase</keyword>
<evidence type="ECO:0000313" key="10">
    <source>
        <dbReference type="Proteomes" id="UP001211689"/>
    </source>
</evidence>
<dbReference type="InterPro" id="IPR050710">
    <property type="entry name" value="Band7/mec-2_domain"/>
</dbReference>
<dbReference type="PANTHER" id="PTHR43327">
    <property type="entry name" value="STOMATIN-LIKE PROTEIN 2, MITOCHONDRIAL"/>
    <property type="match status" value="1"/>
</dbReference>
<dbReference type="InterPro" id="IPR020980">
    <property type="entry name" value="Membrane_HflK_N"/>
</dbReference>
<dbReference type="PRINTS" id="PR00721">
    <property type="entry name" value="STOMATIN"/>
</dbReference>
<comment type="subcellular location">
    <subcellularLocation>
        <location evidence="1">Membrane</location>
        <topology evidence="1">Single-pass membrane protein</topology>
    </subcellularLocation>
</comment>
<evidence type="ECO:0000313" key="9">
    <source>
        <dbReference type="EMBL" id="MDA8485083.1"/>
    </source>
</evidence>
<dbReference type="InterPro" id="IPR001107">
    <property type="entry name" value="Band_7"/>
</dbReference>
<dbReference type="InterPro" id="IPR010201">
    <property type="entry name" value="HflK"/>
</dbReference>
<accession>A0ABT4Y8G8</accession>
<dbReference type="GO" id="GO:0006508">
    <property type="term" value="P:proteolysis"/>
    <property type="evidence" value="ECO:0007669"/>
    <property type="project" value="UniProtKB-KW"/>
</dbReference>
<evidence type="ECO:0000256" key="4">
    <source>
        <dbReference type="ARBA" id="ARBA00022989"/>
    </source>
</evidence>
<dbReference type="InterPro" id="IPR001972">
    <property type="entry name" value="Stomatin_HflK_fam"/>
</dbReference>
<dbReference type="PANTHER" id="PTHR43327:SF2">
    <property type="entry name" value="MODULATOR OF FTSH PROTEASE HFLK"/>
    <property type="match status" value="1"/>
</dbReference>
<dbReference type="GO" id="GO:0008233">
    <property type="term" value="F:peptidase activity"/>
    <property type="evidence" value="ECO:0007669"/>
    <property type="project" value="UniProtKB-KW"/>
</dbReference>